<dbReference type="InterPro" id="IPR039422">
    <property type="entry name" value="MarR/SlyA-like"/>
</dbReference>
<evidence type="ECO:0000313" key="2">
    <source>
        <dbReference type="EMBL" id="BAD41002.1"/>
    </source>
</evidence>
<dbReference type="InterPro" id="IPR000835">
    <property type="entry name" value="HTH_MarR-typ"/>
</dbReference>
<dbReference type="Gene3D" id="1.10.10.10">
    <property type="entry name" value="Winged helix-like DNA-binding domain superfamily/Winged helix DNA-binding domain"/>
    <property type="match status" value="1"/>
</dbReference>
<dbReference type="PRINTS" id="PR00598">
    <property type="entry name" value="HTHMARR"/>
</dbReference>
<dbReference type="PROSITE" id="PS50995">
    <property type="entry name" value="HTH_MARR_2"/>
    <property type="match status" value="1"/>
</dbReference>
<dbReference type="InterPro" id="IPR036390">
    <property type="entry name" value="WH_DNA-bd_sf"/>
</dbReference>
<dbReference type="HOGENOM" id="CLU_083287_15_6_9"/>
<dbReference type="eggNOG" id="COG1846">
    <property type="taxonomic scope" value="Bacteria"/>
</dbReference>
<dbReference type="GO" id="GO:0003700">
    <property type="term" value="F:DNA-binding transcription factor activity"/>
    <property type="evidence" value="ECO:0007669"/>
    <property type="project" value="InterPro"/>
</dbReference>
<evidence type="ECO:0000259" key="1">
    <source>
        <dbReference type="PROSITE" id="PS50995"/>
    </source>
</evidence>
<dbReference type="Proteomes" id="UP000000417">
    <property type="component" value="Chromosome"/>
</dbReference>
<organism evidence="2 3">
    <name type="scientific">Symbiobacterium thermophilum (strain DSM 24528 / JCM 14929 / IAM 14863 / T)</name>
    <dbReference type="NCBI Taxonomy" id="292459"/>
    <lineage>
        <taxon>Bacteria</taxon>
        <taxon>Bacillati</taxon>
        <taxon>Bacillota</taxon>
        <taxon>Clostridia</taxon>
        <taxon>Eubacteriales</taxon>
        <taxon>Symbiobacteriaceae</taxon>
        <taxon>Symbiobacterium</taxon>
    </lineage>
</organism>
<dbReference type="KEGG" id="sth:STH2017"/>
<dbReference type="OrthoDB" id="6462103at2"/>
<dbReference type="PANTHER" id="PTHR33164:SF43">
    <property type="entry name" value="HTH-TYPE TRANSCRIPTIONAL REPRESSOR YETL"/>
    <property type="match status" value="1"/>
</dbReference>
<evidence type="ECO:0000313" key="3">
    <source>
        <dbReference type="Proteomes" id="UP000000417"/>
    </source>
</evidence>
<reference evidence="2 3" key="1">
    <citation type="journal article" date="2004" name="Nucleic Acids Res.">
        <title>Genome sequence of Symbiobacterium thermophilum, an uncultivable bacterium that depends on microbial commensalism.</title>
        <authorList>
            <person name="Ueda K."/>
            <person name="Yamashita A."/>
            <person name="Ishikawa J."/>
            <person name="Shimada M."/>
            <person name="Watsuji T."/>
            <person name="Morimura K."/>
            <person name="Ikeda H."/>
            <person name="Hattori M."/>
            <person name="Beppu T."/>
        </authorList>
    </citation>
    <scope>NUCLEOTIDE SEQUENCE [LARGE SCALE GENOMIC DNA]</scope>
    <source>
        <strain evidence="3">T / IAM 14863</strain>
    </source>
</reference>
<dbReference type="SUPFAM" id="SSF46785">
    <property type="entry name" value="Winged helix' DNA-binding domain"/>
    <property type="match status" value="1"/>
</dbReference>
<dbReference type="RefSeq" id="WP_011196143.1">
    <property type="nucleotide sequence ID" value="NC_006177.1"/>
</dbReference>
<dbReference type="GO" id="GO:0006950">
    <property type="term" value="P:response to stress"/>
    <property type="evidence" value="ECO:0007669"/>
    <property type="project" value="TreeGrafter"/>
</dbReference>
<name>Q67MU1_SYMTH</name>
<dbReference type="STRING" id="292459.STH2017"/>
<protein>
    <submittedName>
        <fullName evidence="2">MarR family transcriptional regulator</fullName>
    </submittedName>
</protein>
<feature type="domain" description="HTH marR-type" evidence="1">
    <location>
        <begin position="8"/>
        <end position="140"/>
    </location>
</feature>
<dbReference type="PANTHER" id="PTHR33164">
    <property type="entry name" value="TRANSCRIPTIONAL REGULATOR, MARR FAMILY"/>
    <property type="match status" value="1"/>
</dbReference>
<proteinExistence type="predicted"/>
<dbReference type="SMART" id="SM00347">
    <property type="entry name" value="HTH_MARR"/>
    <property type="match status" value="1"/>
</dbReference>
<dbReference type="EMBL" id="AP006840">
    <property type="protein sequence ID" value="BAD41002.1"/>
    <property type="molecule type" value="Genomic_DNA"/>
</dbReference>
<accession>Q67MU1</accession>
<keyword evidence="3" id="KW-1185">Reference proteome</keyword>
<dbReference type="AlphaFoldDB" id="Q67MU1"/>
<dbReference type="Pfam" id="PF12802">
    <property type="entry name" value="MarR_2"/>
    <property type="match status" value="1"/>
</dbReference>
<dbReference type="InterPro" id="IPR036388">
    <property type="entry name" value="WH-like_DNA-bd_sf"/>
</dbReference>
<sequence>MNALSPLRTEISRLWHQVNREMRSLLDDAFRQSAMPPPVYFMLREIVREPGITVSELSRRVAMVKSHVSRTVDHMADRGYVRKESDPADQRLIRLYATAPAERELEQTDRRVCAAWQSLVADMSAEELAAVEQGLRILLKTLERNATTRPREKV</sequence>
<gene>
    <name evidence="2" type="ordered locus">STH2017</name>
</gene>